<keyword evidence="1" id="KW-0472">Membrane</keyword>
<dbReference type="GeneID" id="104944408"/>
<keyword evidence="1" id="KW-1133">Transmembrane helix</keyword>
<name>A0A6I9N1T5_9TELE</name>
<evidence type="ECO:0000313" key="3">
    <source>
        <dbReference type="RefSeq" id="XP_010768246.1"/>
    </source>
</evidence>
<gene>
    <name evidence="3" type="primary">LOC104944408</name>
</gene>
<organism evidence="2 3">
    <name type="scientific">Notothenia coriiceps</name>
    <name type="common">black rockcod</name>
    <dbReference type="NCBI Taxonomy" id="8208"/>
    <lineage>
        <taxon>Eukaryota</taxon>
        <taxon>Metazoa</taxon>
        <taxon>Chordata</taxon>
        <taxon>Craniata</taxon>
        <taxon>Vertebrata</taxon>
        <taxon>Euteleostomi</taxon>
        <taxon>Actinopterygii</taxon>
        <taxon>Neopterygii</taxon>
        <taxon>Teleostei</taxon>
        <taxon>Neoteleostei</taxon>
        <taxon>Acanthomorphata</taxon>
        <taxon>Eupercaria</taxon>
        <taxon>Perciformes</taxon>
        <taxon>Notothenioidei</taxon>
        <taxon>Nototheniidae</taxon>
        <taxon>Notothenia</taxon>
    </lineage>
</organism>
<accession>A0A6I9N1T5</accession>
<evidence type="ECO:0000313" key="2">
    <source>
        <dbReference type="Proteomes" id="UP000504611"/>
    </source>
</evidence>
<dbReference type="RefSeq" id="XP_010768246.1">
    <property type="nucleotide sequence ID" value="XM_010769944.1"/>
</dbReference>
<protein>
    <submittedName>
        <fullName evidence="3">Uncharacterized protein isoform X2</fullName>
    </submittedName>
</protein>
<keyword evidence="1" id="KW-0812">Transmembrane</keyword>
<proteinExistence type="predicted"/>
<feature type="transmembrane region" description="Helical" evidence="1">
    <location>
        <begin position="50"/>
        <end position="72"/>
    </location>
</feature>
<sequence>MHCFASEQWQGIGIDSSLLSYSGLNSNDVLDSYRDHVIDIPSAVEKLGGAFAGLTMVPNAVGLGALVISMMLEIILKSLGQKTVGTAEMLQRVFAEEKGNENSMLVDGHLDSRLLKQWVNGAAFHTQMLIHQARLEGADGSRAVRAAGVYQQQLNVIMDKYKNYLNGITYLGSDHDLLGSFCCLYFKERQLFHTAAKCFRQRYNYCVTGTEVVETLFSKHQISWTKSYFSDLAANIPTLARQNATFQIRH</sequence>
<dbReference type="OrthoDB" id="8947794at2759"/>
<keyword evidence="2" id="KW-1185">Reference proteome</keyword>
<dbReference type="Proteomes" id="UP000504611">
    <property type="component" value="Unplaced"/>
</dbReference>
<evidence type="ECO:0000256" key="1">
    <source>
        <dbReference type="SAM" id="Phobius"/>
    </source>
</evidence>
<dbReference type="AlphaFoldDB" id="A0A6I9N1T5"/>
<reference evidence="3" key="1">
    <citation type="submission" date="2025-08" db="UniProtKB">
        <authorList>
            <consortium name="RefSeq"/>
        </authorList>
    </citation>
    <scope>IDENTIFICATION</scope>
    <source>
        <tissue evidence="3">Muscle</tissue>
    </source>
</reference>